<dbReference type="SUPFAM" id="SSF63707">
    <property type="entry name" value="Ganglioside M2 (gm2) activator"/>
    <property type="match status" value="1"/>
</dbReference>
<reference evidence="2" key="1">
    <citation type="journal article" date="2023" name="Insect Mol. Biol.">
        <title>Genome sequencing provides insights into the evolution of gene families encoding plant cell wall-degrading enzymes in longhorned beetles.</title>
        <authorList>
            <person name="Shin N.R."/>
            <person name="Okamura Y."/>
            <person name="Kirsch R."/>
            <person name="Pauchet Y."/>
        </authorList>
    </citation>
    <scope>NUCLEOTIDE SEQUENCE</scope>
    <source>
        <tissue evidence="2">Midgut</tissue>
    </source>
</reference>
<organism evidence="2 3">
    <name type="scientific">Molorchus minor</name>
    <dbReference type="NCBI Taxonomy" id="1323400"/>
    <lineage>
        <taxon>Eukaryota</taxon>
        <taxon>Metazoa</taxon>
        <taxon>Ecdysozoa</taxon>
        <taxon>Arthropoda</taxon>
        <taxon>Hexapoda</taxon>
        <taxon>Insecta</taxon>
        <taxon>Pterygota</taxon>
        <taxon>Neoptera</taxon>
        <taxon>Endopterygota</taxon>
        <taxon>Coleoptera</taxon>
        <taxon>Polyphaga</taxon>
        <taxon>Cucujiformia</taxon>
        <taxon>Chrysomeloidea</taxon>
        <taxon>Cerambycidae</taxon>
        <taxon>Lamiinae</taxon>
        <taxon>Monochamini</taxon>
        <taxon>Molorchus</taxon>
    </lineage>
</organism>
<dbReference type="Gene3D" id="2.70.220.10">
    <property type="entry name" value="Ganglioside GM2 activator"/>
    <property type="match status" value="1"/>
</dbReference>
<dbReference type="Proteomes" id="UP001162164">
    <property type="component" value="Unassembled WGS sequence"/>
</dbReference>
<dbReference type="InterPro" id="IPR036846">
    <property type="entry name" value="GM2-AP_sf"/>
</dbReference>
<comment type="caution">
    <text evidence="2">The sequence shown here is derived from an EMBL/GenBank/DDBJ whole genome shotgun (WGS) entry which is preliminary data.</text>
</comment>
<dbReference type="EMBL" id="JAPWTJ010000020">
    <property type="protein sequence ID" value="KAJ8985091.1"/>
    <property type="molecule type" value="Genomic_DNA"/>
</dbReference>
<keyword evidence="3" id="KW-1185">Reference proteome</keyword>
<evidence type="ECO:0000313" key="3">
    <source>
        <dbReference type="Proteomes" id="UP001162164"/>
    </source>
</evidence>
<protein>
    <submittedName>
        <fullName evidence="2">Uncharacterized protein</fullName>
    </submittedName>
</protein>
<evidence type="ECO:0000313" key="2">
    <source>
        <dbReference type="EMBL" id="KAJ8985091.1"/>
    </source>
</evidence>
<accession>A0ABQ9K4V9</accession>
<evidence type="ECO:0000256" key="1">
    <source>
        <dbReference type="ARBA" id="ARBA00022729"/>
    </source>
</evidence>
<name>A0ABQ9K4V9_9CUCU</name>
<proteinExistence type="predicted"/>
<gene>
    <name evidence="2" type="ORF">NQ317_019776</name>
</gene>
<keyword evidence="1" id="KW-0732">Signal</keyword>
<sequence length="184" mass="21526">MEHWDPLLINNYDLFQKKKRIVMRKLGMCKGKEGLPIQWTNMTVSYNEDNKETVIGLKVKVLKEVSNNFSMTFNFWKCDASGNPDSCECILKDYNNKQICKYMVMKNQAWTEFIDHFDKPLRCPIKPGEYNLVNCPIKSDFLRYLPVSDALWKVIMWGYDLDEPISCVDMEMQVAAFLGGKRRG</sequence>